<feature type="compositionally biased region" description="Low complexity" evidence="3">
    <location>
        <begin position="10"/>
        <end position="25"/>
    </location>
</feature>
<organism evidence="5 6">
    <name type="scientific">Streptomyces montanisoli</name>
    <dbReference type="NCBI Taxonomy" id="2798581"/>
    <lineage>
        <taxon>Bacteria</taxon>
        <taxon>Bacillati</taxon>
        <taxon>Actinomycetota</taxon>
        <taxon>Actinomycetes</taxon>
        <taxon>Kitasatosporales</taxon>
        <taxon>Streptomycetaceae</taxon>
        <taxon>Streptomyces</taxon>
    </lineage>
</organism>
<accession>A0A940MBE1</accession>
<evidence type="ECO:0000256" key="3">
    <source>
        <dbReference type="SAM" id="MobiDB-lite"/>
    </source>
</evidence>
<dbReference type="Gene3D" id="3.40.50.720">
    <property type="entry name" value="NAD(P)-binding Rossmann-like Domain"/>
    <property type="match status" value="1"/>
</dbReference>
<dbReference type="FunFam" id="3.40.50.720:FF:000084">
    <property type="entry name" value="Short-chain dehydrogenase reductase"/>
    <property type="match status" value="1"/>
</dbReference>
<evidence type="ECO:0000256" key="2">
    <source>
        <dbReference type="ARBA" id="ARBA00023002"/>
    </source>
</evidence>
<sequence>MSPRTRARTPSPERSAPPGRPAPSARHVLVTGAAGGIGAAICAAFAEEGCTVTASDLPGAPLNALVERLAAQGVSARALPADLSGAQAAADLVGRASDLAGTPGVLVNAAGIYPATPLGEMTAEVWDRVMDVNVRAAMLTTTALARTLIERGETGTVVNITSGAALRARPGAAHYSASKAALEMLTRSCAVEFGAHGIRVNAVSPGFVTVDSAANPVTDAYAAAVSVNPLGRPGEPDDIARAVRWVAGPEASWMTGSIVRLDGGASAGTTTLPLHWPQLSGTQAGAAPDTAASGAAPHQEAS</sequence>
<keyword evidence="2" id="KW-0560">Oxidoreductase</keyword>
<dbReference type="PANTHER" id="PTHR43639">
    <property type="entry name" value="OXIDOREDUCTASE, SHORT-CHAIN DEHYDROGENASE/REDUCTASE FAMILY (AFU_ORTHOLOGUE AFUA_5G02870)"/>
    <property type="match status" value="1"/>
</dbReference>
<evidence type="ECO:0000256" key="1">
    <source>
        <dbReference type="ARBA" id="ARBA00006484"/>
    </source>
</evidence>
<name>A0A940MBE1_9ACTN</name>
<dbReference type="EMBL" id="JAGIQL010000012">
    <property type="protein sequence ID" value="MBP0456920.1"/>
    <property type="molecule type" value="Genomic_DNA"/>
</dbReference>
<dbReference type="Proteomes" id="UP000670475">
    <property type="component" value="Unassembled WGS sequence"/>
</dbReference>
<dbReference type="PRINTS" id="PR00081">
    <property type="entry name" value="GDHRDH"/>
</dbReference>
<dbReference type="CDD" id="cd05233">
    <property type="entry name" value="SDR_c"/>
    <property type="match status" value="1"/>
</dbReference>
<dbReference type="AlphaFoldDB" id="A0A940MBE1"/>
<feature type="region of interest" description="Disordered" evidence="3">
    <location>
        <begin position="1"/>
        <end position="25"/>
    </location>
</feature>
<dbReference type="SUPFAM" id="SSF51735">
    <property type="entry name" value="NAD(P)-binding Rossmann-fold domains"/>
    <property type="match status" value="1"/>
</dbReference>
<evidence type="ECO:0000259" key="4">
    <source>
        <dbReference type="SMART" id="SM00822"/>
    </source>
</evidence>
<protein>
    <submittedName>
        <fullName evidence="5">SDR family oxidoreductase</fullName>
    </submittedName>
</protein>
<evidence type="ECO:0000313" key="6">
    <source>
        <dbReference type="Proteomes" id="UP000670475"/>
    </source>
</evidence>
<dbReference type="InterPro" id="IPR036291">
    <property type="entry name" value="NAD(P)-bd_dom_sf"/>
</dbReference>
<feature type="domain" description="Ketoreductase" evidence="4">
    <location>
        <begin position="26"/>
        <end position="206"/>
    </location>
</feature>
<keyword evidence="6" id="KW-1185">Reference proteome</keyword>
<comment type="caution">
    <text evidence="5">The sequence shown here is derived from an EMBL/GenBank/DDBJ whole genome shotgun (WGS) entry which is preliminary data.</text>
</comment>
<dbReference type="SMART" id="SM00822">
    <property type="entry name" value="PKS_KR"/>
    <property type="match status" value="1"/>
</dbReference>
<dbReference type="PRINTS" id="PR00080">
    <property type="entry name" value="SDRFAMILY"/>
</dbReference>
<comment type="similarity">
    <text evidence="1">Belongs to the short-chain dehydrogenases/reductases (SDR) family.</text>
</comment>
<dbReference type="Pfam" id="PF13561">
    <property type="entry name" value="adh_short_C2"/>
    <property type="match status" value="1"/>
</dbReference>
<dbReference type="InterPro" id="IPR002347">
    <property type="entry name" value="SDR_fam"/>
</dbReference>
<dbReference type="PANTHER" id="PTHR43639:SF1">
    <property type="entry name" value="SHORT-CHAIN DEHYDROGENASE_REDUCTASE FAMILY PROTEIN"/>
    <property type="match status" value="1"/>
</dbReference>
<dbReference type="InterPro" id="IPR057326">
    <property type="entry name" value="KR_dom"/>
</dbReference>
<proteinExistence type="inferred from homology"/>
<reference evidence="5" key="1">
    <citation type="submission" date="2021-03" db="EMBL/GenBank/DDBJ databases">
        <title>Whole genome sequence of Streptomyces bomunensis MMS17-BM035.</title>
        <authorList>
            <person name="Lee J.H."/>
        </authorList>
    </citation>
    <scope>NUCLEOTIDE SEQUENCE</scope>
    <source>
        <strain evidence="5">MMS17-BM035</strain>
    </source>
</reference>
<feature type="region of interest" description="Disordered" evidence="3">
    <location>
        <begin position="277"/>
        <end position="302"/>
    </location>
</feature>
<feature type="compositionally biased region" description="Low complexity" evidence="3">
    <location>
        <begin position="284"/>
        <end position="302"/>
    </location>
</feature>
<evidence type="ECO:0000313" key="5">
    <source>
        <dbReference type="EMBL" id="MBP0456920.1"/>
    </source>
</evidence>
<dbReference type="RefSeq" id="WP_209338699.1">
    <property type="nucleotide sequence ID" value="NZ_JAGIQL010000012.1"/>
</dbReference>
<dbReference type="GO" id="GO:0016491">
    <property type="term" value="F:oxidoreductase activity"/>
    <property type="evidence" value="ECO:0007669"/>
    <property type="project" value="UniProtKB-KW"/>
</dbReference>
<gene>
    <name evidence="5" type="ORF">JFN87_05285</name>
</gene>